<protein>
    <recommendedName>
        <fullName evidence="3">N-acetyltransferase domain-containing protein</fullName>
    </recommendedName>
</protein>
<proteinExistence type="predicted"/>
<keyword evidence="2" id="KW-1185">Reference proteome</keyword>
<reference evidence="1" key="1">
    <citation type="submission" date="2022-03" db="EMBL/GenBank/DDBJ databases">
        <title>Genome Identification and Characterization of new species Bdellovibrio reynosense LBG001 sp. nov. from a Mexico soil sample.</title>
        <authorList>
            <person name="Camilli A."/>
            <person name="Ajao Y."/>
            <person name="Guo X."/>
        </authorList>
    </citation>
    <scope>NUCLEOTIDE SEQUENCE</scope>
    <source>
        <strain evidence="1">LBG001</strain>
    </source>
</reference>
<evidence type="ECO:0000313" key="2">
    <source>
        <dbReference type="Proteomes" id="UP000830116"/>
    </source>
</evidence>
<sequence>MEKNLMKLEVATPQDAQSLAEFYKSFPVRGLVEIKIDREKDFFAPYSIQSDRYLTYMLKDEEKIEGIASFITKDVLLDNKVQTVAFGRDLRISSNRRAVMEWSKHFLPAMEEVFRTFDCKYLFSVLSMSEVQALNAFVRPRTMKRPLPHYHLFRRFNMVSVHGRLPWASNPLPHLRIRRGNQGNVDALIAYLIRKSREKDLSTVWDAQSFFDKLERWKGLRLDDFLIAIDKNENVIGCAAPWSSGGLQEFIPMQYSLRAHNFRQFLKFGNRLGWTRTLTKPYSRLKMEASFNFKYLNFLNADNADIFESLLWKAFDEADENEFIVYGQTRSEYIYRPPRTWVSGKMPFGVYLLLPPDQEAPKFMHPANERPIEIEPFFAL</sequence>
<organism evidence="1 2">
    <name type="scientific">Bdellovibrio reynosensis</name>
    <dbReference type="NCBI Taxonomy" id="2835041"/>
    <lineage>
        <taxon>Bacteria</taxon>
        <taxon>Pseudomonadati</taxon>
        <taxon>Bdellovibrionota</taxon>
        <taxon>Bdellovibrionia</taxon>
        <taxon>Bdellovibrionales</taxon>
        <taxon>Pseudobdellovibrionaceae</taxon>
        <taxon>Bdellovibrio</taxon>
    </lineage>
</organism>
<evidence type="ECO:0008006" key="3">
    <source>
        <dbReference type="Google" id="ProtNLM"/>
    </source>
</evidence>
<name>A0ABY4CCZ9_9BACT</name>
<dbReference type="EMBL" id="CP093442">
    <property type="protein sequence ID" value="UOF02324.1"/>
    <property type="molecule type" value="Genomic_DNA"/>
</dbReference>
<dbReference type="Proteomes" id="UP000830116">
    <property type="component" value="Chromosome"/>
</dbReference>
<accession>A0ABY4CCZ9</accession>
<evidence type="ECO:0000313" key="1">
    <source>
        <dbReference type="EMBL" id="UOF02324.1"/>
    </source>
</evidence>
<dbReference type="RefSeq" id="WP_243539520.1">
    <property type="nucleotide sequence ID" value="NZ_CP093442.1"/>
</dbReference>
<gene>
    <name evidence="1" type="ORF">MNR06_05085</name>
</gene>